<dbReference type="EMBL" id="DVLP01000289">
    <property type="protein sequence ID" value="HIT75850.1"/>
    <property type="molecule type" value="Genomic_DNA"/>
</dbReference>
<dbReference type="Proteomes" id="UP000886842">
    <property type="component" value="Unassembled WGS sequence"/>
</dbReference>
<feature type="transmembrane region" description="Helical" evidence="1">
    <location>
        <begin position="35"/>
        <end position="52"/>
    </location>
</feature>
<protein>
    <submittedName>
        <fullName evidence="3">DUF58 domain-containing protein</fullName>
    </submittedName>
</protein>
<dbReference type="Pfam" id="PF01882">
    <property type="entry name" value="DUF58"/>
    <property type="match status" value="1"/>
</dbReference>
<evidence type="ECO:0000256" key="1">
    <source>
        <dbReference type="SAM" id="Phobius"/>
    </source>
</evidence>
<sequence>MRAWRILTGRGRALLLIGLIGTIGCALVGERDVMVVPLLLFFVPVVAAVVLSRSRLRLSCERSVHPNEVSLGGRLTGELVITHRSRIPVGVVLLEDDVPAQLGQRPRFMVDSATQDWHRRVSYPMVGHYRGRFHTGPLRVRLTDPFGLVTLDRAFTTVSELLVTPRVHLLESPNGAGGGGQSGDDRPHRIGVTGQDDVLVREYHDGDDVRRIHWRSTARRGEMMVRREEQAWDPTCAILLDNRSGSHTGDHLHGSFEWAVSFAASVGDHFISEAYSIEIYHGQGRLDLAHVSAQRNAVRHVMLRGLAEITTRAQPSLSHGVTELQADAAGQLLVAVLGRVSAAEAALVAGARRNRARGIAVVMDVDTWDGTAKSQDEANEHLDRITAILESEQWLVVRAEARDSVPEVWSRIAALQAVR</sequence>
<dbReference type="PANTHER" id="PTHR34351">
    <property type="entry name" value="SLR1927 PROTEIN-RELATED"/>
    <property type="match status" value="1"/>
</dbReference>
<feature type="domain" description="DUF58" evidence="2">
    <location>
        <begin position="200"/>
        <end position="274"/>
    </location>
</feature>
<dbReference type="PROSITE" id="PS51257">
    <property type="entry name" value="PROKAR_LIPOPROTEIN"/>
    <property type="match status" value="1"/>
</dbReference>
<evidence type="ECO:0000259" key="2">
    <source>
        <dbReference type="Pfam" id="PF01882"/>
    </source>
</evidence>
<gene>
    <name evidence="3" type="ORF">IAA98_09710</name>
</gene>
<comment type="caution">
    <text evidence="3">The sequence shown here is derived from an EMBL/GenBank/DDBJ whole genome shotgun (WGS) entry which is preliminary data.</text>
</comment>
<dbReference type="AlphaFoldDB" id="A0A9D1H0J2"/>
<organism evidence="3 4">
    <name type="scientific">Candidatus Avipropionibacterium avicola</name>
    <dbReference type="NCBI Taxonomy" id="2840701"/>
    <lineage>
        <taxon>Bacteria</taxon>
        <taxon>Bacillati</taxon>
        <taxon>Actinomycetota</taxon>
        <taxon>Actinomycetes</taxon>
        <taxon>Propionibacteriales</taxon>
        <taxon>Propionibacteriaceae</taxon>
        <taxon>Propionibacteriaceae incertae sedis</taxon>
        <taxon>Candidatus Avipropionibacterium</taxon>
    </lineage>
</organism>
<evidence type="ECO:0000313" key="4">
    <source>
        <dbReference type="Proteomes" id="UP000886842"/>
    </source>
</evidence>
<name>A0A9D1H0J2_9ACTN</name>
<dbReference type="PANTHER" id="PTHR34351:SF1">
    <property type="entry name" value="SLR1927 PROTEIN"/>
    <property type="match status" value="1"/>
</dbReference>
<accession>A0A9D1H0J2</accession>
<keyword evidence="1" id="KW-0472">Membrane</keyword>
<reference evidence="3" key="2">
    <citation type="journal article" date="2021" name="PeerJ">
        <title>Extensive microbial diversity within the chicken gut microbiome revealed by metagenomics and culture.</title>
        <authorList>
            <person name="Gilroy R."/>
            <person name="Ravi A."/>
            <person name="Getino M."/>
            <person name="Pursley I."/>
            <person name="Horton D.L."/>
            <person name="Alikhan N.F."/>
            <person name="Baker D."/>
            <person name="Gharbi K."/>
            <person name="Hall N."/>
            <person name="Watson M."/>
            <person name="Adriaenssens E.M."/>
            <person name="Foster-Nyarko E."/>
            <person name="Jarju S."/>
            <person name="Secka A."/>
            <person name="Antonio M."/>
            <person name="Oren A."/>
            <person name="Chaudhuri R.R."/>
            <person name="La Ragione R."/>
            <person name="Hildebrand F."/>
            <person name="Pallen M.J."/>
        </authorList>
    </citation>
    <scope>NUCLEOTIDE SEQUENCE</scope>
    <source>
        <strain evidence="3">ChiGjej1B1-24693</strain>
    </source>
</reference>
<reference evidence="3" key="1">
    <citation type="submission" date="2020-10" db="EMBL/GenBank/DDBJ databases">
        <authorList>
            <person name="Gilroy R."/>
        </authorList>
    </citation>
    <scope>NUCLEOTIDE SEQUENCE</scope>
    <source>
        <strain evidence="3">ChiGjej1B1-24693</strain>
    </source>
</reference>
<evidence type="ECO:0000313" key="3">
    <source>
        <dbReference type="EMBL" id="HIT75850.1"/>
    </source>
</evidence>
<keyword evidence="1" id="KW-0812">Transmembrane</keyword>
<keyword evidence="1" id="KW-1133">Transmembrane helix</keyword>
<feature type="transmembrane region" description="Helical" evidence="1">
    <location>
        <begin position="12"/>
        <end position="29"/>
    </location>
</feature>
<proteinExistence type="predicted"/>
<dbReference type="InterPro" id="IPR002881">
    <property type="entry name" value="DUF58"/>
</dbReference>